<dbReference type="Proteomes" id="UP000235220">
    <property type="component" value="Chromosome 16"/>
</dbReference>
<feature type="domain" description="Nudix hydrolase" evidence="2">
    <location>
        <begin position="1"/>
        <end position="142"/>
    </location>
</feature>
<dbReference type="RefSeq" id="XP_035542493.1">
    <property type="nucleotide sequence ID" value="XM_035686600.1"/>
</dbReference>
<keyword evidence="3" id="KW-1185">Reference proteome</keyword>
<dbReference type="NCBIfam" id="NF001938">
    <property type="entry name" value="PRK00714.1-5"/>
    <property type="match status" value="1"/>
</dbReference>
<dbReference type="Gene3D" id="3.90.79.10">
    <property type="entry name" value="Nucleoside Triphosphate Pyrophosphohydrolase"/>
    <property type="match status" value="1"/>
</dbReference>
<reference evidence="4" key="1">
    <citation type="submission" date="2025-08" db="UniProtKB">
        <authorList>
            <consortium name="RefSeq"/>
        </authorList>
    </citation>
    <scope>IDENTIFICATION</scope>
    <source>
        <tissue evidence="4">Leaves</tissue>
    </source>
</reference>
<evidence type="ECO:0000259" key="2">
    <source>
        <dbReference type="PROSITE" id="PS51462"/>
    </source>
</evidence>
<dbReference type="PANTHER" id="PTHR11839">
    <property type="entry name" value="UDP/ADP-SUGAR PYROPHOSPHATASE"/>
    <property type="match status" value="1"/>
</dbReference>
<dbReference type="GeneID" id="108981467"/>
<dbReference type="OrthoDB" id="276276at2759"/>
<dbReference type="GO" id="GO:0016787">
    <property type="term" value="F:hydrolase activity"/>
    <property type="evidence" value="ECO:0007669"/>
    <property type="project" value="UniProtKB-KW"/>
</dbReference>
<dbReference type="SUPFAM" id="SSF55811">
    <property type="entry name" value="Nudix"/>
    <property type="match status" value="1"/>
</dbReference>
<organism evidence="3 4">
    <name type="scientific">Juglans regia</name>
    <name type="common">English walnut</name>
    <dbReference type="NCBI Taxonomy" id="51240"/>
    <lineage>
        <taxon>Eukaryota</taxon>
        <taxon>Viridiplantae</taxon>
        <taxon>Streptophyta</taxon>
        <taxon>Embryophyta</taxon>
        <taxon>Tracheophyta</taxon>
        <taxon>Spermatophyta</taxon>
        <taxon>Magnoliopsida</taxon>
        <taxon>eudicotyledons</taxon>
        <taxon>Gunneridae</taxon>
        <taxon>Pentapetalae</taxon>
        <taxon>rosids</taxon>
        <taxon>fabids</taxon>
        <taxon>Fagales</taxon>
        <taxon>Juglandaceae</taxon>
        <taxon>Juglans</taxon>
    </lineage>
</organism>
<evidence type="ECO:0000313" key="4">
    <source>
        <dbReference type="RefSeq" id="XP_035542493.1"/>
    </source>
</evidence>
<dbReference type="PANTHER" id="PTHR11839:SF30">
    <property type="entry name" value="NUDIX HYDROLASE 25"/>
    <property type="match status" value="1"/>
</dbReference>
<dbReference type="InterPro" id="IPR015797">
    <property type="entry name" value="NUDIX_hydrolase-like_dom_sf"/>
</dbReference>
<dbReference type="PROSITE" id="PS51462">
    <property type="entry name" value="NUDIX"/>
    <property type="match status" value="1"/>
</dbReference>
<dbReference type="AlphaFoldDB" id="A0A6P9EDZ5"/>
<sequence length="173" mass="20347">MEGVPPGYRLNVGICLINSNNQNFLVVILLWELCEEPKSAAIRELREETGIVSAEIIAEVPNWLTYDFPPAVKAKVNRPWRGEFHGQVQKWFLMKLTKDESEINLASGEAKPEFAEWKWASPEEVIEQVVDYKRPTYEDLVTDVWIFDSIHFFFFCYQTQWSRFLFLPPNDKW</sequence>
<dbReference type="KEGG" id="jre:108981467"/>
<evidence type="ECO:0000313" key="3">
    <source>
        <dbReference type="Proteomes" id="UP000235220"/>
    </source>
</evidence>
<accession>A0A6P9EDZ5</accession>
<keyword evidence="1" id="KW-0378">Hydrolase</keyword>
<proteinExistence type="predicted"/>
<dbReference type="InParanoid" id="A0A6P9EDZ5"/>
<dbReference type="InterPro" id="IPR000086">
    <property type="entry name" value="NUDIX_hydrolase_dom"/>
</dbReference>
<dbReference type="Pfam" id="PF00293">
    <property type="entry name" value="NUDIX"/>
    <property type="match status" value="1"/>
</dbReference>
<protein>
    <submittedName>
        <fullName evidence="4">Nudix hydrolase 25-like</fullName>
    </submittedName>
</protein>
<name>A0A6P9EDZ5_JUGRE</name>
<gene>
    <name evidence="4" type="primary">LOC108981467</name>
</gene>
<evidence type="ECO:0000256" key="1">
    <source>
        <dbReference type="ARBA" id="ARBA00022801"/>
    </source>
</evidence>